<dbReference type="Proteomes" id="UP000320496">
    <property type="component" value="Chromosome"/>
</dbReference>
<gene>
    <name evidence="5" type="primary">nmtR</name>
    <name evidence="5" type="ORF">Mal4_00130</name>
</gene>
<sequence>MATEPGTQGGCAGLLKILADETRLAVVRQLMDGPKHVGDINASLELEQSLLSHHLKVLREAGLVLSRRDGKAVLYSLAPEYRSSLPGEAIDLGCCLISFDDITG</sequence>
<name>A0A517YZS8_9PLAN</name>
<proteinExistence type="predicted"/>
<dbReference type="NCBIfam" id="NF033788">
    <property type="entry name" value="HTH_metalloreg"/>
    <property type="match status" value="1"/>
</dbReference>
<evidence type="ECO:0000313" key="5">
    <source>
        <dbReference type="EMBL" id="QDU35731.1"/>
    </source>
</evidence>
<evidence type="ECO:0000256" key="3">
    <source>
        <dbReference type="ARBA" id="ARBA00023163"/>
    </source>
</evidence>
<dbReference type="PRINTS" id="PR00778">
    <property type="entry name" value="HTHARSR"/>
</dbReference>
<dbReference type="PANTHER" id="PTHR43132">
    <property type="entry name" value="ARSENICAL RESISTANCE OPERON REPRESSOR ARSR-RELATED"/>
    <property type="match status" value="1"/>
</dbReference>
<dbReference type="KEGG" id="mri:Mal4_00130"/>
<evidence type="ECO:0000256" key="1">
    <source>
        <dbReference type="ARBA" id="ARBA00023015"/>
    </source>
</evidence>
<dbReference type="SMART" id="SM00418">
    <property type="entry name" value="HTH_ARSR"/>
    <property type="match status" value="1"/>
</dbReference>
<dbReference type="Gene3D" id="1.10.10.10">
    <property type="entry name" value="Winged helix-like DNA-binding domain superfamily/Winged helix DNA-binding domain"/>
    <property type="match status" value="1"/>
</dbReference>
<dbReference type="InterPro" id="IPR051011">
    <property type="entry name" value="Metal_resp_trans_reg"/>
</dbReference>
<dbReference type="InterPro" id="IPR036390">
    <property type="entry name" value="WH_DNA-bd_sf"/>
</dbReference>
<dbReference type="AlphaFoldDB" id="A0A517YZS8"/>
<keyword evidence="1" id="KW-0805">Transcription regulation</keyword>
<accession>A0A517YZS8</accession>
<dbReference type="RefSeq" id="WP_145366436.1">
    <property type="nucleotide sequence ID" value="NZ_CP036275.1"/>
</dbReference>
<keyword evidence="3" id="KW-0804">Transcription</keyword>
<dbReference type="GO" id="GO:0003700">
    <property type="term" value="F:DNA-binding transcription factor activity"/>
    <property type="evidence" value="ECO:0007669"/>
    <property type="project" value="InterPro"/>
</dbReference>
<evidence type="ECO:0000313" key="6">
    <source>
        <dbReference type="Proteomes" id="UP000320496"/>
    </source>
</evidence>
<protein>
    <submittedName>
        <fullName evidence="5">HTH-type transcriptional regulator NmtR</fullName>
    </submittedName>
</protein>
<keyword evidence="6" id="KW-1185">Reference proteome</keyword>
<dbReference type="EMBL" id="CP036275">
    <property type="protein sequence ID" value="QDU35731.1"/>
    <property type="molecule type" value="Genomic_DNA"/>
</dbReference>
<dbReference type="InterPro" id="IPR011991">
    <property type="entry name" value="ArsR-like_HTH"/>
</dbReference>
<dbReference type="SUPFAM" id="SSF46785">
    <property type="entry name" value="Winged helix' DNA-binding domain"/>
    <property type="match status" value="1"/>
</dbReference>
<dbReference type="InterPro" id="IPR001845">
    <property type="entry name" value="HTH_ArsR_DNA-bd_dom"/>
</dbReference>
<keyword evidence="2" id="KW-0238">DNA-binding</keyword>
<dbReference type="CDD" id="cd00090">
    <property type="entry name" value="HTH_ARSR"/>
    <property type="match status" value="1"/>
</dbReference>
<dbReference type="OrthoDB" id="9800150at2"/>
<reference evidence="5 6" key="1">
    <citation type="submission" date="2019-02" db="EMBL/GenBank/DDBJ databases">
        <title>Deep-cultivation of Planctomycetes and their phenomic and genomic characterization uncovers novel biology.</title>
        <authorList>
            <person name="Wiegand S."/>
            <person name="Jogler M."/>
            <person name="Boedeker C."/>
            <person name="Pinto D."/>
            <person name="Vollmers J."/>
            <person name="Rivas-Marin E."/>
            <person name="Kohn T."/>
            <person name="Peeters S.H."/>
            <person name="Heuer A."/>
            <person name="Rast P."/>
            <person name="Oberbeckmann S."/>
            <person name="Bunk B."/>
            <person name="Jeske O."/>
            <person name="Meyerdierks A."/>
            <person name="Storesund J.E."/>
            <person name="Kallscheuer N."/>
            <person name="Luecker S."/>
            <person name="Lage O.M."/>
            <person name="Pohl T."/>
            <person name="Merkel B.J."/>
            <person name="Hornburger P."/>
            <person name="Mueller R.-W."/>
            <person name="Bruemmer F."/>
            <person name="Labrenz M."/>
            <person name="Spormann A.M."/>
            <person name="Op den Camp H."/>
            <person name="Overmann J."/>
            <person name="Amann R."/>
            <person name="Jetten M.S.M."/>
            <person name="Mascher T."/>
            <person name="Medema M.H."/>
            <person name="Devos D.P."/>
            <person name="Kaster A.-K."/>
            <person name="Ovreas L."/>
            <person name="Rohde M."/>
            <person name="Galperin M.Y."/>
            <person name="Jogler C."/>
        </authorList>
    </citation>
    <scope>NUCLEOTIDE SEQUENCE [LARGE SCALE GENOMIC DNA]</scope>
    <source>
        <strain evidence="5 6">Mal4</strain>
    </source>
</reference>
<dbReference type="Pfam" id="PF01022">
    <property type="entry name" value="HTH_5"/>
    <property type="match status" value="1"/>
</dbReference>
<evidence type="ECO:0000256" key="2">
    <source>
        <dbReference type="ARBA" id="ARBA00023125"/>
    </source>
</evidence>
<dbReference type="PANTHER" id="PTHR43132:SF2">
    <property type="entry name" value="ARSENICAL RESISTANCE OPERON REPRESSOR ARSR-RELATED"/>
    <property type="match status" value="1"/>
</dbReference>
<organism evidence="5 6">
    <name type="scientific">Maioricimonas rarisocia</name>
    <dbReference type="NCBI Taxonomy" id="2528026"/>
    <lineage>
        <taxon>Bacteria</taxon>
        <taxon>Pseudomonadati</taxon>
        <taxon>Planctomycetota</taxon>
        <taxon>Planctomycetia</taxon>
        <taxon>Planctomycetales</taxon>
        <taxon>Planctomycetaceae</taxon>
        <taxon>Maioricimonas</taxon>
    </lineage>
</organism>
<feature type="domain" description="HTH arsR-type" evidence="4">
    <location>
        <begin position="3"/>
        <end position="97"/>
    </location>
</feature>
<evidence type="ECO:0000259" key="4">
    <source>
        <dbReference type="PROSITE" id="PS50987"/>
    </source>
</evidence>
<dbReference type="GO" id="GO:0003677">
    <property type="term" value="F:DNA binding"/>
    <property type="evidence" value="ECO:0007669"/>
    <property type="project" value="UniProtKB-KW"/>
</dbReference>
<dbReference type="PROSITE" id="PS50987">
    <property type="entry name" value="HTH_ARSR_2"/>
    <property type="match status" value="1"/>
</dbReference>
<dbReference type="InterPro" id="IPR036388">
    <property type="entry name" value="WH-like_DNA-bd_sf"/>
</dbReference>